<dbReference type="Proteomes" id="UP001642360">
    <property type="component" value="Unassembled WGS sequence"/>
</dbReference>
<feature type="compositionally biased region" description="Low complexity" evidence="1">
    <location>
        <begin position="176"/>
        <end position="195"/>
    </location>
</feature>
<name>A0ABC8UIC4_9AQUA</name>
<sequence>MDDMNTPTTPNPPLRRRKSIATSVMVATKHSLPTKTQHHTFSFPSSTTTTAATLSSSSPTLSFQSFPNVDFDLPSIKPISYTSLKDLLPSMAVQSPTAQPQAQSNISIRNRLVKQAAWAYLQPMSVSPDSAGDSFLHRLWVRFSGGDFLKNPCSALFSFIDRHISNPRRPSPKPNPISRSATVSSSRPRGPTSSPCLSRRTPPEIVSFTACGSDSPAETFLRIHALLYLASLIATSFGLLPGFLIGCSERFGFGAPNSGGDIDGNGKIDSNGNRY</sequence>
<proteinExistence type="predicted"/>
<dbReference type="PANTHER" id="PTHR34569:SF2">
    <property type="entry name" value="EXPRESSED PROTEIN"/>
    <property type="match status" value="1"/>
</dbReference>
<feature type="region of interest" description="Disordered" evidence="1">
    <location>
        <begin position="167"/>
        <end position="200"/>
    </location>
</feature>
<feature type="transmembrane region" description="Helical" evidence="2">
    <location>
        <begin position="225"/>
        <end position="245"/>
    </location>
</feature>
<evidence type="ECO:0000313" key="4">
    <source>
        <dbReference type="Proteomes" id="UP001642360"/>
    </source>
</evidence>
<dbReference type="EMBL" id="CAUOFW020007835">
    <property type="protein sequence ID" value="CAK9180785.1"/>
    <property type="molecule type" value="Genomic_DNA"/>
</dbReference>
<accession>A0ABC8UIC4</accession>
<evidence type="ECO:0000256" key="2">
    <source>
        <dbReference type="SAM" id="Phobius"/>
    </source>
</evidence>
<protein>
    <submittedName>
        <fullName evidence="3">Uncharacterized protein</fullName>
    </submittedName>
</protein>
<dbReference type="AlphaFoldDB" id="A0ABC8UIC4"/>
<dbReference type="PANTHER" id="PTHR34569">
    <property type="entry name" value="EXPRESSED PROTEIN"/>
    <property type="match status" value="1"/>
</dbReference>
<organism evidence="3 4">
    <name type="scientific">Ilex paraguariensis</name>
    <name type="common">yerba mate</name>
    <dbReference type="NCBI Taxonomy" id="185542"/>
    <lineage>
        <taxon>Eukaryota</taxon>
        <taxon>Viridiplantae</taxon>
        <taxon>Streptophyta</taxon>
        <taxon>Embryophyta</taxon>
        <taxon>Tracheophyta</taxon>
        <taxon>Spermatophyta</taxon>
        <taxon>Magnoliopsida</taxon>
        <taxon>eudicotyledons</taxon>
        <taxon>Gunneridae</taxon>
        <taxon>Pentapetalae</taxon>
        <taxon>asterids</taxon>
        <taxon>campanulids</taxon>
        <taxon>Aquifoliales</taxon>
        <taxon>Aquifoliaceae</taxon>
        <taxon>Ilex</taxon>
    </lineage>
</organism>
<keyword evidence="2" id="KW-0472">Membrane</keyword>
<keyword evidence="2" id="KW-1133">Transmembrane helix</keyword>
<reference evidence="3 4" key="1">
    <citation type="submission" date="2024-02" db="EMBL/GenBank/DDBJ databases">
        <authorList>
            <person name="Vignale AGUSTIN F."/>
            <person name="Sosa J E."/>
            <person name="Modenutti C."/>
        </authorList>
    </citation>
    <scope>NUCLEOTIDE SEQUENCE [LARGE SCALE GENOMIC DNA]</scope>
</reference>
<keyword evidence="2" id="KW-0812">Transmembrane</keyword>
<evidence type="ECO:0000313" key="3">
    <source>
        <dbReference type="EMBL" id="CAK9180785.1"/>
    </source>
</evidence>
<keyword evidence="4" id="KW-1185">Reference proteome</keyword>
<evidence type="ECO:0000256" key="1">
    <source>
        <dbReference type="SAM" id="MobiDB-lite"/>
    </source>
</evidence>
<comment type="caution">
    <text evidence="3">The sequence shown here is derived from an EMBL/GenBank/DDBJ whole genome shotgun (WGS) entry which is preliminary data.</text>
</comment>
<gene>
    <name evidence="3" type="ORF">ILEXP_LOCUS50811</name>
</gene>